<feature type="signal peptide" evidence="2">
    <location>
        <begin position="1"/>
        <end position="24"/>
    </location>
</feature>
<evidence type="ECO:0000313" key="5">
    <source>
        <dbReference type="Proteomes" id="UP000264062"/>
    </source>
</evidence>
<feature type="transmembrane region" description="Helical" evidence="1">
    <location>
        <begin position="233"/>
        <end position="256"/>
    </location>
</feature>
<feature type="chain" id="PRO_5016749481" description="DUF8173 domain-containing protein" evidence="2">
    <location>
        <begin position="25"/>
        <end position="347"/>
    </location>
</feature>
<keyword evidence="1" id="KW-1133">Transmembrane helix</keyword>
<organism evidence="4 5">
    <name type="scientific">candidate division WOR-3 bacterium</name>
    <dbReference type="NCBI Taxonomy" id="2052148"/>
    <lineage>
        <taxon>Bacteria</taxon>
        <taxon>Bacteria division WOR-3</taxon>
    </lineage>
</organism>
<accession>A0A350HAX5</accession>
<comment type="caution">
    <text evidence="4">The sequence shown here is derived from an EMBL/GenBank/DDBJ whole genome shotgun (WGS) entry which is preliminary data.</text>
</comment>
<feature type="transmembrane region" description="Helical" evidence="1">
    <location>
        <begin position="168"/>
        <end position="188"/>
    </location>
</feature>
<evidence type="ECO:0000259" key="3">
    <source>
        <dbReference type="Pfam" id="PF26514"/>
    </source>
</evidence>
<feature type="transmembrane region" description="Helical" evidence="1">
    <location>
        <begin position="268"/>
        <end position="288"/>
    </location>
</feature>
<dbReference type="Pfam" id="PF26514">
    <property type="entry name" value="DUF8173"/>
    <property type="match status" value="1"/>
</dbReference>
<proteinExistence type="predicted"/>
<name>A0A350HAX5_UNCW3</name>
<keyword evidence="1" id="KW-0472">Membrane</keyword>
<reference evidence="4 5" key="1">
    <citation type="journal article" date="2018" name="Nat. Biotechnol.">
        <title>A standardized bacterial taxonomy based on genome phylogeny substantially revises the tree of life.</title>
        <authorList>
            <person name="Parks D.H."/>
            <person name="Chuvochina M."/>
            <person name="Waite D.W."/>
            <person name="Rinke C."/>
            <person name="Skarshewski A."/>
            <person name="Chaumeil P.A."/>
            <person name="Hugenholtz P."/>
        </authorList>
    </citation>
    <scope>NUCLEOTIDE SEQUENCE [LARGE SCALE GENOMIC DNA]</scope>
    <source>
        <strain evidence="4">UBA9956</strain>
    </source>
</reference>
<dbReference type="InterPro" id="IPR058486">
    <property type="entry name" value="DUF8173"/>
</dbReference>
<feature type="transmembrane region" description="Helical" evidence="1">
    <location>
        <begin position="200"/>
        <end position="227"/>
    </location>
</feature>
<evidence type="ECO:0000256" key="1">
    <source>
        <dbReference type="SAM" id="Phobius"/>
    </source>
</evidence>
<dbReference type="EMBL" id="DMZY01000174">
    <property type="protein sequence ID" value="HAV92691.1"/>
    <property type="molecule type" value="Genomic_DNA"/>
</dbReference>
<dbReference type="Proteomes" id="UP000264062">
    <property type="component" value="Unassembled WGS sequence"/>
</dbReference>
<sequence length="347" mass="38107">MKSFIKILITAVMVILSISLFSQTSEPVEVADSIEVSRDDISADTSMVDLDDGDDVVTVGGHIEVLEHVKGDVVCVGGTFDINALIEGDLVLIGSTGKIDSQTVVKGEFVMVGSTADIDSNAIFEGENTNIQIKRIGDFVRLLSKSKYHKGNFPVEAGFRIADVLRRIAQFVFLFILGAVIILLVKPYKRVESSILESPLFIFVMGLLTEIFIVPAILLLLISIIGIPFIPLFVLALVAGLAFGWATVVNYIGQWIVDKIWKKEMHPILNVLIGLTALSIIPLIHAILTWTNVSYLNSLFGFLSFMQNYMILTFAFGGVLMSRFGTFVFVKNKAEKKRAEDPADSVN</sequence>
<dbReference type="AlphaFoldDB" id="A0A350HAX5"/>
<keyword evidence="1" id="KW-0812">Transmembrane</keyword>
<evidence type="ECO:0000313" key="4">
    <source>
        <dbReference type="EMBL" id="HAV92691.1"/>
    </source>
</evidence>
<gene>
    <name evidence="4" type="ORF">DCW38_05875</name>
</gene>
<protein>
    <recommendedName>
        <fullName evidence="3">DUF8173 domain-containing protein</fullName>
    </recommendedName>
</protein>
<evidence type="ECO:0000256" key="2">
    <source>
        <dbReference type="SAM" id="SignalP"/>
    </source>
</evidence>
<feature type="domain" description="DUF8173" evidence="3">
    <location>
        <begin position="155"/>
        <end position="289"/>
    </location>
</feature>
<keyword evidence="2" id="KW-0732">Signal</keyword>
<feature type="transmembrane region" description="Helical" evidence="1">
    <location>
        <begin position="308"/>
        <end position="330"/>
    </location>
</feature>